<dbReference type="SUPFAM" id="SSF54506">
    <property type="entry name" value="Diaminopimelate epimerase-like"/>
    <property type="match status" value="1"/>
</dbReference>
<dbReference type="Pfam" id="PF02567">
    <property type="entry name" value="PhzC-PhzF"/>
    <property type="match status" value="2"/>
</dbReference>
<evidence type="ECO:0000313" key="3">
    <source>
        <dbReference type="Proteomes" id="UP000284333"/>
    </source>
</evidence>
<accession>A0A438AXU6</accession>
<reference evidence="2 3" key="1">
    <citation type="submission" date="2018-11" db="EMBL/GenBank/DDBJ databases">
        <title>Rhodococcus spongicola sp. nov. and Rhodococcus xishaensis sp. nov. from marine sponges.</title>
        <authorList>
            <person name="Li L."/>
            <person name="Lin H.W."/>
        </authorList>
    </citation>
    <scope>NUCLEOTIDE SEQUENCE [LARGE SCALE GENOMIC DNA]</scope>
    <source>
        <strain evidence="2 3">LHW50502</strain>
    </source>
</reference>
<gene>
    <name evidence="2" type="ORF">EF834_10495</name>
</gene>
<name>A0A438AXU6_9NOCA</name>
<dbReference type="Proteomes" id="UP000284333">
    <property type="component" value="Unassembled WGS sequence"/>
</dbReference>
<dbReference type="NCBIfam" id="TIGR00654">
    <property type="entry name" value="PhzF_family"/>
    <property type="match status" value="1"/>
</dbReference>
<proteinExistence type="predicted"/>
<protein>
    <submittedName>
        <fullName evidence="2">PhzF family phenazine biosynthesis protein</fullName>
    </submittedName>
</protein>
<dbReference type="AlphaFoldDB" id="A0A438AXU6"/>
<dbReference type="PANTHER" id="PTHR13774">
    <property type="entry name" value="PHENAZINE BIOSYNTHESIS PROTEIN"/>
    <property type="match status" value="1"/>
</dbReference>
<keyword evidence="3" id="KW-1185">Reference proteome</keyword>
<comment type="caution">
    <text evidence="2">The sequence shown here is derived from an EMBL/GenBank/DDBJ whole genome shotgun (WGS) entry which is preliminary data.</text>
</comment>
<evidence type="ECO:0000313" key="2">
    <source>
        <dbReference type="EMBL" id="RVW03531.1"/>
    </source>
</evidence>
<dbReference type="RefSeq" id="WP_127947124.1">
    <property type="nucleotide sequence ID" value="NZ_RKLN01000003.1"/>
</dbReference>
<organism evidence="2 3">
    <name type="scientific">Rhodococcus spongiicola</name>
    <dbReference type="NCBI Taxonomy" id="2487352"/>
    <lineage>
        <taxon>Bacteria</taxon>
        <taxon>Bacillati</taxon>
        <taxon>Actinomycetota</taxon>
        <taxon>Actinomycetes</taxon>
        <taxon>Mycobacteriales</taxon>
        <taxon>Nocardiaceae</taxon>
        <taxon>Rhodococcus</taxon>
    </lineage>
</organism>
<evidence type="ECO:0000256" key="1">
    <source>
        <dbReference type="PIRSR" id="PIRSR016184-1"/>
    </source>
</evidence>
<feature type="active site" evidence="1">
    <location>
        <position position="46"/>
    </location>
</feature>
<sequence>MTIDVHVVRVFTDSDGKHGNPLGIVDAAAVDESERQAIAKRLGFSETVFVEMPEPGAHTVRARIFTPMSELPFAGHPTVGLTWWLDQNGFAVEAIEVPAGRVEICIRHGAAWVRTRPEWAPDFALHPMQHVNNVKHARAQDFTDGQHYIWAWEDELEGRIRSRMFAPKLGITEDEATGSAAVRITAHLRRSLLINQGRGSRIHTKFDADGWVEIGGLVHAEHTITI</sequence>
<dbReference type="OrthoDB" id="9788221at2"/>
<dbReference type="EMBL" id="RKLN01000003">
    <property type="protein sequence ID" value="RVW03531.1"/>
    <property type="molecule type" value="Genomic_DNA"/>
</dbReference>
<dbReference type="GO" id="GO:0005737">
    <property type="term" value="C:cytoplasm"/>
    <property type="evidence" value="ECO:0007669"/>
    <property type="project" value="TreeGrafter"/>
</dbReference>
<dbReference type="PIRSF" id="PIRSF016184">
    <property type="entry name" value="PhzC_PhzF"/>
    <property type="match status" value="1"/>
</dbReference>
<dbReference type="PANTHER" id="PTHR13774:SF32">
    <property type="entry name" value="ANTISENSE-ENHANCING SEQUENCE 1"/>
    <property type="match status" value="1"/>
</dbReference>
<dbReference type="InterPro" id="IPR003719">
    <property type="entry name" value="Phenazine_PhzF-like"/>
</dbReference>
<dbReference type="Gene3D" id="3.10.310.10">
    <property type="entry name" value="Diaminopimelate Epimerase, Chain A, domain 1"/>
    <property type="match status" value="2"/>
</dbReference>
<dbReference type="GO" id="GO:0016853">
    <property type="term" value="F:isomerase activity"/>
    <property type="evidence" value="ECO:0007669"/>
    <property type="project" value="TreeGrafter"/>
</dbReference>